<dbReference type="EMBL" id="ML734673">
    <property type="protein sequence ID" value="KAB8242052.1"/>
    <property type="molecule type" value="Genomic_DNA"/>
</dbReference>
<sequence>MSIHAFPSSLLNVDSSLCNISLSTMENSGRSLHFFHHRWPAANTKLSDAWAVMTILFIPVDERAYKWPADFEANGNLKDT</sequence>
<reference evidence="1" key="1">
    <citation type="submission" date="2019-04" db="EMBL/GenBank/DDBJ databases">
        <title>Friends and foes A comparative genomics study of 23 Aspergillus species from section Flavi.</title>
        <authorList>
            <consortium name="DOE Joint Genome Institute"/>
            <person name="Kjaerbolling I."/>
            <person name="Vesth T."/>
            <person name="Frisvad J.C."/>
            <person name="Nybo J.L."/>
            <person name="Theobald S."/>
            <person name="Kildgaard S."/>
            <person name="Isbrandt T."/>
            <person name="Kuo A."/>
            <person name="Sato A."/>
            <person name="Lyhne E.K."/>
            <person name="Kogle M.E."/>
            <person name="Wiebenga A."/>
            <person name="Kun R.S."/>
            <person name="Lubbers R.J."/>
            <person name="Makela M.R."/>
            <person name="Barry K."/>
            <person name="Chovatia M."/>
            <person name="Clum A."/>
            <person name="Daum C."/>
            <person name="Haridas S."/>
            <person name="He G."/>
            <person name="LaButti K."/>
            <person name="Lipzen A."/>
            <person name="Mondo S."/>
            <person name="Riley R."/>
            <person name="Salamov A."/>
            <person name="Simmons B.A."/>
            <person name="Magnuson J.K."/>
            <person name="Henrissat B."/>
            <person name="Mortensen U.H."/>
            <person name="Larsen T.O."/>
            <person name="Devries R.P."/>
            <person name="Grigoriev I.V."/>
            <person name="Machida M."/>
            <person name="Baker S.E."/>
            <person name="Andersen M.R."/>
        </authorList>
    </citation>
    <scope>NUCLEOTIDE SEQUENCE [LARGE SCALE GENOMIC DNA]</scope>
    <source>
        <strain evidence="1">CBS 121.62</strain>
    </source>
</reference>
<protein>
    <submittedName>
        <fullName evidence="1">Uncharacterized protein</fullName>
    </submittedName>
</protein>
<dbReference type="Proteomes" id="UP000325434">
    <property type="component" value="Unassembled WGS sequence"/>
</dbReference>
<name>A0A5N6GI45_ASPFL</name>
<gene>
    <name evidence="1" type="ORF">BDV35DRAFT_367417</name>
</gene>
<organism evidence="1">
    <name type="scientific">Aspergillus flavus</name>
    <dbReference type="NCBI Taxonomy" id="5059"/>
    <lineage>
        <taxon>Eukaryota</taxon>
        <taxon>Fungi</taxon>
        <taxon>Dikarya</taxon>
        <taxon>Ascomycota</taxon>
        <taxon>Pezizomycotina</taxon>
        <taxon>Eurotiomycetes</taxon>
        <taxon>Eurotiomycetidae</taxon>
        <taxon>Eurotiales</taxon>
        <taxon>Aspergillaceae</taxon>
        <taxon>Aspergillus</taxon>
        <taxon>Aspergillus subgen. Circumdati</taxon>
    </lineage>
</organism>
<dbReference type="AlphaFoldDB" id="A0A5N6GI45"/>
<evidence type="ECO:0000313" key="1">
    <source>
        <dbReference type="EMBL" id="KAB8242052.1"/>
    </source>
</evidence>
<accession>A0A5N6GI45</accession>
<proteinExistence type="predicted"/>